<proteinExistence type="predicted"/>
<protein>
    <submittedName>
        <fullName evidence="1">Uncharacterized protein</fullName>
    </submittedName>
</protein>
<evidence type="ECO:0000313" key="1">
    <source>
        <dbReference type="EMBL" id="VVU94455.1"/>
    </source>
</evidence>
<reference evidence="1" key="1">
    <citation type="submission" date="2019-09" db="EMBL/GenBank/DDBJ databases">
        <authorList>
            <person name="Needham M D."/>
        </authorList>
    </citation>
    <scope>NUCLEOTIDE SEQUENCE</scope>
</reference>
<name>A0A5E8CKW8_9ZZZZ</name>
<gene>
    <name evidence="1" type="ORF">CPAV1605_177</name>
</gene>
<organism evidence="1">
    <name type="scientific">seawater metagenome</name>
    <dbReference type="NCBI Taxonomy" id="1561972"/>
    <lineage>
        <taxon>unclassified sequences</taxon>
        <taxon>metagenomes</taxon>
        <taxon>ecological metagenomes</taxon>
    </lineage>
</organism>
<sequence>MSSIYTLQEVKKKNREWGKNRIRIPIVNENLKYRIYDTGEADLDGRYCVALPSYMDPKNYNVRTKYNLF</sequence>
<accession>A0A5E8CKW8</accession>
<dbReference type="EMBL" id="CABVLZ010000001">
    <property type="protein sequence ID" value="VVU94455.1"/>
    <property type="molecule type" value="Genomic_DNA"/>
</dbReference>
<dbReference type="AlphaFoldDB" id="A0A5E8CKW8"/>